<dbReference type="CDD" id="cd04301">
    <property type="entry name" value="NAT_SF"/>
    <property type="match status" value="1"/>
</dbReference>
<evidence type="ECO:0000313" key="2">
    <source>
        <dbReference type="EMBL" id="NDO67438.1"/>
    </source>
</evidence>
<feature type="domain" description="N-acetyltransferase" evidence="1">
    <location>
        <begin position="2"/>
        <end position="42"/>
    </location>
</feature>
<evidence type="ECO:0000259" key="1">
    <source>
        <dbReference type="Pfam" id="PF00583"/>
    </source>
</evidence>
<dbReference type="EMBL" id="VIRB01000023">
    <property type="protein sequence ID" value="NDO67438.1"/>
    <property type="molecule type" value="Genomic_DNA"/>
</dbReference>
<dbReference type="AlphaFoldDB" id="A0A9X5C4M3"/>
<reference evidence="2 3" key="1">
    <citation type="submission" date="2019-07" db="EMBL/GenBank/DDBJ databases">
        <title>Draft genome sequences of 15 bacterial species constituting the stable defined intestinal microbiota of the GM15 gnotobiotic mouse model.</title>
        <authorList>
            <person name="Elie C."/>
            <person name="Mathieu A."/>
            <person name="Saliou A."/>
            <person name="Darnaud M."/>
            <person name="Leulier F."/>
            <person name="Tamellini A."/>
        </authorList>
    </citation>
    <scope>NUCLEOTIDE SEQUENCE [LARGE SCALE GENOMIC DNA]</scope>
    <source>
        <strain evidence="3">ASF 502</strain>
    </source>
</reference>
<organism evidence="2 3">
    <name type="scientific">Schaedlerella arabinosiphila</name>
    <dbReference type="NCBI Taxonomy" id="2044587"/>
    <lineage>
        <taxon>Bacteria</taxon>
        <taxon>Bacillati</taxon>
        <taxon>Bacillota</taxon>
        <taxon>Clostridia</taxon>
        <taxon>Lachnospirales</taxon>
        <taxon>Lachnospiraceae</taxon>
        <taxon>Schaedlerella</taxon>
    </lineage>
</organism>
<name>A0A9X5C4M3_9FIRM</name>
<dbReference type="Proteomes" id="UP000474104">
    <property type="component" value="Unassembled WGS sequence"/>
</dbReference>
<dbReference type="InterPro" id="IPR016181">
    <property type="entry name" value="Acyl_CoA_acyltransferase"/>
</dbReference>
<proteinExistence type="predicted"/>
<protein>
    <submittedName>
        <fullName evidence="2">GNAT family N-acetyltransferase</fullName>
    </submittedName>
</protein>
<evidence type="ECO:0000313" key="3">
    <source>
        <dbReference type="Proteomes" id="UP000474104"/>
    </source>
</evidence>
<dbReference type="Gene3D" id="3.40.630.30">
    <property type="match status" value="1"/>
</dbReference>
<dbReference type="OrthoDB" id="2611698at2"/>
<dbReference type="GO" id="GO:0016747">
    <property type="term" value="F:acyltransferase activity, transferring groups other than amino-acyl groups"/>
    <property type="evidence" value="ECO:0007669"/>
    <property type="project" value="InterPro"/>
</dbReference>
<dbReference type="Pfam" id="PF00583">
    <property type="entry name" value="Acetyltransf_1"/>
    <property type="match status" value="1"/>
</dbReference>
<sequence>MRYNLFWDHTPFINMLYILEEYRGKGFGRQVVEFWENEMRPQEASV</sequence>
<dbReference type="InterPro" id="IPR000182">
    <property type="entry name" value="GNAT_dom"/>
</dbReference>
<accession>A0A9X5C4M3</accession>
<gene>
    <name evidence="2" type="ORF">FMM80_01275</name>
</gene>
<dbReference type="SUPFAM" id="SSF55729">
    <property type="entry name" value="Acyl-CoA N-acyltransferases (Nat)"/>
    <property type="match status" value="1"/>
</dbReference>
<comment type="caution">
    <text evidence="2">The sequence shown here is derived from an EMBL/GenBank/DDBJ whole genome shotgun (WGS) entry which is preliminary data.</text>
</comment>